<dbReference type="Pfam" id="PF14832">
    <property type="entry name" value="Tautomerase_3"/>
    <property type="match status" value="1"/>
</dbReference>
<evidence type="ECO:0000259" key="2">
    <source>
        <dbReference type="Pfam" id="PF14832"/>
    </source>
</evidence>
<accession>A0A0D2F4Z7</accession>
<dbReference type="GeneID" id="25323962"/>
<feature type="compositionally biased region" description="Low complexity" evidence="1">
    <location>
        <begin position="170"/>
        <end position="180"/>
    </location>
</feature>
<dbReference type="RefSeq" id="XP_013322584.1">
    <property type="nucleotide sequence ID" value="XM_013467130.1"/>
</dbReference>
<proteinExistence type="predicted"/>
<dbReference type="OrthoDB" id="9981319at2759"/>
<dbReference type="Proteomes" id="UP000054342">
    <property type="component" value="Unassembled WGS sequence"/>
</dbReference>
<gene>
    <name evidence="3" type="ORF">PV05_02054</name>
</gene>
<feature type="region of interest" description="Disordered" evidence="1">
    <location>
        <begin position="165"/>
        <end position="188"/>
    </location>
</feature>
<feature type="domain" description="Tautomerase cis-CaaD-like" evidence="2">
    <location>
        <begin position="1"/>
        <end position="139"/>
    </location>
</feature>
<name>A0A0D2F4Z7_9EURO</name>
<evidence type="ECO:0000313" key="4">
    <source>
        <dbReference type="Proteomes" id="UP000054342"/>
    </source>
</evidence>
<dbReference type="InterPro" id="IPR028116">
    <property type="entry name" value="Cis-CaaD-like"/>
</dbReference>
<evidence type="ECO:0000313" key="3">
    <source>
        <dbReference type="EMBL" id="KIW62000.1"/>
    </source>
</evidence>
<protein>
    <recommendedName>
        <fullName evidence="2">Tautomerase cis-CaaD-like domain-containing protein</fullName>
    </recommendedName>
</protein>
<dbReference type="Gene3D" id="3.30.429.10">
    <property type="entry name" value="Macrophage Migration Inhibitory Factor"/>
    <property type="match status" value="1"/>
</dbReference>
<reference evidence="3 4" key="1">
    <citation type="submission" date="2015-01" db="EMBL/GenBank/DDBJ databases">
        <title>The Genome Sequence of Exophiala xenobiotica CBS118157.</title>
        <authorList>
            <consortium name="The Broad Institute Genomics Platform"/>
            <person name="Cuomo C."/>
            <person name="de Hoog S."/>
            <person name="Gorbushina A."/>
            <person name="Stielow B."/>
            <person name="Teixiera M."/>
            <person name="Abouelleil A."/>
            <person name="Chapman S.B."/>
            <person name="Priest M."/>
            <person name="Young S.K."/>
            <person name="Wortman J."/>
            <person name="Nusbaum C."/>
            <person name="Birren B."/>
        </authorList>
    </citation>
    <scope>NUCLEOTIDE SEQUENCE [LARGE SCALE GENOMIC DNA]</scope>
    <source>
        <strain evidence="3 4">CBS 118157</strain>
    </source>
</reference>
<dbReference type="InterPro" id="IPR014347">
    <property type="entry name" value="Tautomerase/MIF_sf"/>
</dbReference>
<dbReference type="AlphaFoldDB" id="A0A0D2F4Z7"/>
<dbReference type="HOGENOM" id="CLU_088298_1_0_1"/>
<dbReference type="EMBL" id="KN847317">
    <property type="protein sequence ID" value="KIW62000.1"/>
    <property type="molecule type" value="Genomic_DNA"/>
</dbReference>
<keyword evidence="4" id="KW-1185">Reference proteome</keyword>
<evidence type="ECO:0000256" key="1">
    <source>
        <dbReference type="SAM" id="MobiDB-lite"/>
    </source>
</evidence>
<sequence>MPLYDVEHITPLDLLQQTGLAQALTNLHANRFKTPKCFVNVRYTDASDQVVFRGGRRVKYNRIILRTRQGETRTKEIYDEHCRDIIRLWEGVVVGKEGGQTGQQQRLRTVWVMGALTTAVECGIARPSVGEEDQWLEDNIDEFKRLAAEGDGDFVELLQELDSKTDNGQSTTVSSTSTSTAPVVHEIQ</sequence>
<organism evidence="3 4">
    <name type="scientific">Exophiala xenobiotica</name>
    <dbReference type="NCBI Taxonomy" id="348802"/>
    <lineage>
        <taxon>Eukaryota</taxon>
        <taxon>Fungi</taxon>
        <taxon>Dikarya</taxon>
        <taxon>Ascomycota</taxon>
        <taxon>Pezizomycotina</taxon>
        <taxon>Eurotiomycetes</taxon>
        <taxon>Chaetothyriomycetidae</taxon>
        <taxon>Chaetothyriales</taxon>
        <taxon>Herpotrichiellaceae</taxon>
        <taxon>Exophiala</taxon>
    </lineage>
</organism>